<dbReference type="PANTHER" id="PTHR48035:SF2">
    <property type="entry name" value="RNA-BINDING REGION RNP-1 DOMAIN-CONTAINING PROTEIN"/>
    <property type="match status" value="1"/>
</dbReference>
<feature type="region of interest" description="Disordered" evidence="2">
    <location>
        <begin position="85"/>
        <end position="110"/>
    </location>
</feature>
<dbReference type="EMBL" id="JABCRI010000016">
    <property type="protein sequence ID" value="KAF8392144.1"/>
    <property type="molecule type" value="Genomic_DNA"/>
</dbReference>
<keyword evidence="5" id="KW-1185">Reference proteome</keyword>
<dbReference type="Pfam" id="PF00076">
    <property type="entry name" value="RRM_1"/>
    <property type="match status" value="2"/>
</dbReference>
<evidence type="ECO:0000313" key="5">
    <source>
        <dbReference type="Proteomes" id="UP000655225"/>
    </source>
</evidence>
<dbReference type="PANTHER" id="PTHR48035">
    <property type="entry name" value="HETEROGENEOUS NUCLEAR RIBONUCLEOPROTEIN 1"/>
    <property type="match status" value="1"/>
</dbReference>
<evidence type="ECO:0000259" key="3">
    <source>
        <dbReference type="PROSITE" id="PS50102"/>
    </source>
</evidence>
<evidence type="ECO:0000256" key="2">
    <source>
        <dbReference type="SAM" id="MobiDB-lite"/>
    </source>
</evidence>
<dbReference type="SUPFAM" id="SSF54928">
    <property type="entry name" value="RNA-binding domain, RBD"/>
    <property type="match status" value="2"/>
</dbReference>
<gene>
    <name evidence="4" type="ORF">HHK36_022486</name>
</gene>
<accession>A0A834YN26</accession>
<comment type="caution">
    <text evidence="4">The sequence shown here is derived from an EMBL/GenBank/DDBJ whole genome shotgun (WGS) entry which is preliminary data.</text>
</comment>
<dbReference type="Proteomes" id="UP000655225">
    <property type="component" value="Unassembled WGS sequence"/>
</dbReference>
<dbReference type="AlphaFoldDB" id="A0A834YN26"/>
<keyword evidence="1" id="KW-0694">RNA-binding</keyword>
<dbReference type="OrthoDB" id="1875751at2759"/>
<dbReference type="InterPro" id="IPR000504">
    <property type="entry name" value="RRM_dom"/>
</dbReference>
<dbReference type="Gene3D" id="3.30.70.330">
    <property type="match status" value="2"/>
</dbReference>
<dbReference type="InterPro" id="IPR053260">
    <property type="entry name" value="hnRNP"/>
</dbReference>
<dbReference type="SMART" id="SM00360">
    <property type="entry name" value="RRM"/>
    <property type="match status" value="2"/>
</dbReference>
<feature type="domain" description="RRM" evidence="3">
    <location>
        <begin position="111"/>
        <end position="188"/>
    </location>
</feature>
<dbReference type="InterPro" id="IPR012677">
    <property type="entry name" value="Nucleotide-bd_a/b_plait_sf"/>
</dbReference>
<dbReference type="PROSITE" id="PS50102">
    <property type="entry name" value="RRM"/>
    <property type="match status" value="2"/>
</dbReference>
<evidence type="ECO:0000256" key="1">
    <source>
        <dbReference type="PROSITE-ProRule" id="PRU00176"/>
    </source>
</evidence>
<name>A0A834YN26_TETSI</name>
<dbReference type="GO" id="GO:0003723">
    <property type="term" value="F:RNA binding"/>
    <property type="evidence" value="ECO:0007669"/>
    <property type="project" value="UniProtKB-UniRule"/>
</dbReference>
<dbReference type="InterPro" id="IPR035979">
    <property type="entry name" value="RBD_domain_sf"/>
</dbReference>
<feature type="domain" description="RRM" evidence="3">
    <location>
        <begin position="7"/>
        <end position="83"/>
    </location>
</feature>
<protein>
    <recommendedName>
        <fullName evidence="3">RRM domain-containing protein</fullName>
    </recommendedName>
</protein>
<sequence length="283" mass="31663">MDSNQGHRMFVGRILSWTSRETLKNYFENYGEVLWALKMFDKITLRPRGYGFVAFADPSVLDRVLQDKHTIDGRTLVVKRALPREERLNSSRSGNPNAGRSFGAGGNTHTKKMFVEGLPSTLTEEECRHNFEAYGRVTDVIIIYDPSRRRSRGFGYISFDSEDAVHSVLEKRFNELNDQVVEIKRALPEYLPGGDGGSMGGGNYQGYGASSTNTILVLGSMDTQMLRMPVSKWPTWLLVTPMEQSSSFRLWECSYWLGYVGHGGNGRFYANQGGYGSVGGHAG</sequence>
<proteinExistence type="predicted"/>
<evidence type="ECO:0000313" key="4">
    <source>
        <dbReference type="EMBL" id="KAF8392144.1"/>
    </source>
</evidence>
<reference evidence="4 5" key="1">
    <citation type="submission" date="2020-04" db="EMBL/GenBank/DDBJ databases">
        <title>Plant Genome Project.</title>
        <authorList>
            <person name="Zhang R.-G."/>
        </authorList>
    </citation>
    <scope>NUCLEOTIDE SEQUENCE [LARGE SCALE GENOMIC DNA]</scope>
    <source>
        <strain evidence="4">YNK0</strain>
        <tissue evidence="4">Leaf</tissue>
    </source>
</reference>
<organism evidence="4 5">
    <name type="scientific">Tetracentron sinense</name>
    <name type="common">Spur-leaf</name>
    <dbReference type="NCBI Taxonomy" id="13715"/>
    <lineage>
        <taxon>Eukaryota</taxon>
        <taxon>Viridiplantae</taxon>
        <taxon>Streptophyta</taxon>
        <taxon>Embryophyta</taxon>
        <taxon>Tracheophyta</taxon>
        <taxon>Spermatophyta</taxon>
        <taxon>Magnoliopsida</taxon>
        <taxon>Trochodendrales</taxon>
        <taxon>Trochodendraceae</taxon>
        <taxon>Tetracentron</taxon>
    </lineage>
</organism>